<evidence type="ECO:0000313" key="3">
    <source>
        <dbReference type="Proteomes" id="UP000515800"/>
    </source>
</evidence>
<accession>A0A7G9T4N6</accession>
<dbReference type="RefSeq" id="WP_187528896.1">
    <property type="nucleotide sequence ID" value="NZ_CP060724.1"/>
</dbReference>
<dbReference type="EMBL" id="CP060724">
    <property type="protein sequence ID" value="QNN75061.1"/>
    <property type="molecule type" value="Genomic_DNA"/>
</dbReference>
<reference evidence="2 3" key="1">
    <citation type="submission" date="2020-08" db="EMBL/GenBank/DDBJ databases">
        <title>Genome sequence of Weissella diestrammenae KACC 16890T.</title>
        <authorList>
            <person name="Hyun D.-W."/>
            <person name="Bae J.-W."/>
        </authorList>
    </citation>
    <scope>NUCLEOTIDE SEQUENCE [LARGE SCALE GENOMIC DNA]</scope>
    <source>
        <strain evidence="2 3">KACC 16890</strain>
    </source>
</reference>
<evidence type="ECO:0000313" key="2">
    <source>
        <dbReference type="EMBL" id="QNN75061.1"/>
    </source>
</evidence>
<name>A0A7G9T4N6_9LACO</name>
<dbReference type="Proteomes" id="UP000515800">
    <property type="component" value="Chromosome"/>
</dbReference>
<protein>
    <submittedName>
        <fullName evidence="2">Uncharacterized protein</fullName>
    </submittedName>
</protein>
<proteinExistence type="predicted"/>
<dbReference type="AlphaFoldDB" id="A0A7G9T4N6"/>
<keyword evidence="1" id="KW-0175">Coiled coil</keyword>
<sequence length="221" mass="25299">MNEQMITVSEDLFTPAQLSEQIKAINTSDQSNLDKKDEVNKIITALSRFKKAAQTEFNRQIQPALDLEKEAKLLKGNIVIAIEQEWNSEENNNKRLDILNDKFGLEADTDGMAERFASDKKLWTPAGNPSSKIKDMIIDEQRREKEQQELKRAQDALEAMQHDELTTTDNVQPVVQEPAIAVSQDNWQEFVDRVTHLTNQYSVRLVVSPFEKKVIIESEAE</sequence>
<feature type="coiled-coil region" evidence="1">
    <location>
        <begin position="136"/>
        <end position="163"/>
    </location>
</feature>
<organism evidence="2 3">
    <name type="scientific">Weissella diestrammenae</name>
    <dbReference type="NCBI Taxonomy" id="1162633"/>
    <lineage>
        <taxon>Bacteria</taxon>
        <taxon>Bacillati</taxon>
        <taxon>Bacillota</taxon>
        <taxon>Bacilli</taxon>
        <taxon>Lactobacillales</taxon>
        <taxon>Lactobacillaceae</taxon>
        <taxon>Weissella</taxon>
    </lineage>
</organism>
<gene>
    <name evidence="2" type="ORF">H9L19_06700</name>
</gene>
<evidence type="ECO:0000256" key="1">
    <source>
        <dbReference type="SAM" id="Coils"/>
    </source>
</evidence>
<dbReference type="KEGG" id="wdi:H9L19_06700"/>
<keyword evidence="3" id="KW-1185">Reference proteome</keyword>